<proteinExistence type="predicted"/>
<evidence type="ECO:0000313" key="1">
    <source>
        <dbReference type="EMBL" id="XCB08944.1"/>
    </source>
</evidence>
<dbReference type="EMBL" id="PP932004">
    <property type="protein sequence ID" value="XCB08944.1"/>
    <property type="molecule type" value="Genomic_DNA"/>
</dbReference>
<organism evidence="1">
    <name type="scientific">Stenotrophomonas phage vB_SmaS_QH3</name>
    <dbReference type="NCBI Taxonomy" id="3229738"/>
    <lineage>
        <taxon>Viruses</taxon>
        <taxon>Duplodnaviria</taxon>
        <taxon>Heunggongvirae</taxon>
        <taxon>Uroviricota</taxon>
        <taxon>Caudoviricetes</taxon>
        <taxon>Jondennisvirinae</taxon>
        <taxon>Septimatrevirus</taxon>
    </lineage>
</organism>
<reference evidence="1" key="1">
    <citation type="submission" date="2024-06" db="EMBL/GenBank/DDBJ databases">
        <authorList>
            <person name="Cheng P."/>
            <person name="A X."/>
        </authorList>
    </citation>
    <scope>NUCLEOTIDE SEQUENCE</scope>
</reference>
<protein>
    <submittedName>
        <fullName evidence="1">Uncharacterized protein</fullName>
    </submittedName>
</protein>
<sequence>MTLDHSQIEGLLFFEDPVTHNVIGAAKAAPLDVSGHFVAFGPRVTVDPMLTNLFLAAPTLYQTLSQQYNAIQGLIEIADALPQTPELDKLQRSFIEMQNAMLLAQRVAQVGIEEVANSLDRPSK</sequence>
<accession>A0AAU7YTM2</accession>
<name>A0AAU7YTM2_9CAUD</name>